<evidence type="ECO:0000313" key="3">
    <source>
        <dbReference type="Proteomes" id="UP000000739"/>
    </source>
</evidence>
<proteinExistence type="predicted"/>
<evidence type="ECO:0000256" key="1">
    <source>
        <dbReference type="SAM" id="SignalP"/>
    </source>
</evidence>
<reference evidence="2 3" key="1">
    <citation type="journal article" date="2012" name="Environ. Microbiol.">
        <title>The genome sequence of Desulfatibacillum alkenivorans AK-01: a blueprint for anaerobic alkane oxidation.</title>
        <authorList>
            <person name="Callaghan A.V."/>
            <person name="Morris B.E."/>
            <person name="Pereira I.A."/>
            <person name="McInerney M.J."/>
            <person name="Austin R.N."/>
            <person name="Groves J.T."/>
            <person name="Kukor J.J."/>
            <person name="Suflita J.M."/>
            <person name="Young L.Y."/>
            <person name="Zylstra G.J."/>
            <person name="Wawrik B."/>
        </authorList>
    </citation>
    <scope>NUCLEOTIDE SEQUENCE [LARGE SCALE GENOMIC DNA]</scope>
    <source>
        <strain evidence="2 3">AK-01</strain>
    </source>
</reference>
<sequence>MKKIFSILIIMCLLPTLSFAYRSKDTINHLNTKTVNGINGAIAITEDAINVTGAVTITGATGITGNATLTGNLDYTGSLTADSGATTLSGWSAGGMGVLLVNSCEAWYSAVNSTQSTYTLTTSNSAFAAGDVLKIEVSGTVTGANAATQLQLMFGTTAACQLDKAAGAGDFTAEFTICEHTNFANQEVYGFLKSSAAADGDADHTAQTTDFSEPVSIGLDITSGHASDTIAVHSITIWLYRKN</sequence>
<dbReference type="EMBL" id="CP001322">
    <property type="protein sequence ID" value="ACL06231.1"/>
    <property type="molecule type" value="Genomic_DNA"/>
</dbReference>
<organism evidence="2 3">
    <name type="scientific">Desulfatibacillum aliphaticivorans</name>
    <dbReference type="NCBI Taxonomy" id="218208"/>
    <lineage>
        <taxon>Bacteria</taxon>
        <taxon>Pseudomonadati</taxon>
        <taxon>Thermodesulfobacteriota</taxon>
        <taxon>Desulfobacteria</taxon>
        <taxon>Desulfobacterales</taxon>
        <taxon>Desulfatibacillaceae</taxon>
        <taxon>Desulfatibacillum</taxon>
    </lineage>
</organism>
<keyword evidence="3" id="KW-1185">Reference proteome</keyword>
<feature type="signal peptide" evidence="1">
    <location>
        <begin position="1"/>
        <end position="20"/>
    </location>
</feature>
<gene>
    <name evidence="2" type="ordered locus">Dalk_4553</name>
</gene>
<dbReference type="HOGENOM" id="CLU_1141117_0_0_7"/>
<dbReference type="AlphaFoldDB" id="B8FCR8"/>
<feature type="chain" id="PRO_5002871538" evidence="1">
    <location>
        <begin position="21"/>
        <end position="243"/>
    </location>
</feature>
<dbReference type="KEGG" id="dal:Dalk_4553"/>
<dbReference type="RefSeq" id="WP_015949270.1">
    <property type="nucleotide sequence ID" value="NC_011768.1"/>
</dbReference>
<evidence type="ECO:0000313" key="2">
    <source>
        <dbReference type="EMBL" id="ACL06231.1"/>
    </source>
</evidence>
<keyword evidence="1" id="KW-0732">Signal</keyword>
<protein>
    <submittedName>
        <fullName evidence="2">Uncharacterized protein</fullName>
    </submittedName>
</protein>
<name>B8FCR8_DESAL</name>
<accession>B8FCR8</accession>
<dbReference type="Proteomes" id="UP000000739">
    <property type="component" value="Chromosome"/>
</dbReference>